<comment type="function">
    <text evidence="8">One of the essential components for the initiation of protein synthesis. Protects formylmethionyl-tRNA from spontaneous hydrolysis and promotes its binding to the 30S ribosomal subunits. Also involved in the hydrolysis of GTP during the formation of the 70S ribosomal complex.</text>
</comment>
<dbReference type="InterPro" id="IPR027417">
    <property type="entry name" value="P-loop_NTPase"/>
</dbReference>
<sequence>MSNGGKPLFEVAKELHLSTGALRKLLAELGYEVKGGSRSVVPPEWIEACRKRLDQERYRYKIEERKRRKFHKPRTLLPYEEYKEEPSRDEAEREIRQTWARIESKPFKRHKKRRLEYEKREKEKEQKVIGIPEVISVKELSEILGMNPVDLIAHALREFGLTLTVNQRIDFTTAQILAQDLGYEVEKVSIEAELVEEEPKEVRPRPPVVSVLGHIDHGKTTLLDAIRHTDVAAREYGRITQHIGAYHVNYGKYGVTFIDTPGHEAFTAMRARGAQVTDIAVLVVAADDGVMPQTIEAIDHIREAGIPMIVAINKIDLPAANVDKVVSQLYANKVDVEPYGGKVPVCYVSAKTHEGIDDLLDTIVLVAEELDLKAPYDVKAKGVILESHIDKGKGKVATVLIFEGILKVGDVFVAGTAWGRVRCLWDEWGNKKEVCRPGEPAQVAEFEELPLVGDKFVVVSEERRAREVTQKRKEIEEMSKWQRMKSRISLESIQQRSTYIGKG</sequence>
<dbReference type="SUPFAM" id="SSF52540">
    <property type="entry name" value="P-loop containing nucleoside triphosphate hydrolases"/>
    <property type="match status" value="1"/>
</dbReference>
<keyword evidence="6" id="KW-0342">GTP-binding</keyword>
<dbReference type="InterPro" id="IPR000795">
    <property type="entry name" value="T_Tr_GTP-bd_dom"/>
</dbReference>
<dbReference type="CDD" id="cd01887">
    <property type="entry name" value="IF2_eIF5B"/>
    <property type="match status" value="1"/>
</dbReference>
<evidence type="ECO:0000256" key="3">
    <source>
        <dbReference type="ARBA" id="ARBA00022540"/>
    </source>
</evidence>
<dbReference type="InterPro" id="IPR000178">
    <property type="entry name" value="TF_IF2_bacterial-like"/>
</dbReference>
<dbReference type="GO" id="GO:0003743">
    <property type="term" value="F:translation initiation factor activity"/>
    <property type="evidence" value="ECO:0007669"/>
    <property type="project" value="UniProtKB-UniRule"/>
</dbReference>
<dbReference type="PANTHER" id="PTHR43381">
    <property type="entry name" value="TRANSLATION INITIATION FACTOR IF-2-RELATED"/>
    <property type="match status" value="1"/>
</dbReference>
<proteinExistence type="inferred from homology"/>
<reference evidence="11" key="1">
    <citation type="submission" date="2017-07" db="EMBL/GenBank/DDBJ databases">
        <title>Novel pathways for hydrocarbon cycling and metabolic interdependencies in hydrothermal sediment communities.</title>
        <authorList>
            <person name="Dombrowski N."/>
            <person name="Seitz K."/>
            <person name="Teske A."/>
            <person name="Baker B."/>
        </authorList>
    </citation>
    <scope>NUCLEOTIDE SEQUENCE [LARGE SCALE GENOMIC DNA]</scope>
</reference>
<dbReference type="Gene3D" id="3.40.50.300">
    <property type="entry name" value="P-loop containing nucleotide triphosphate hydrolases"/>
    <property type="match status" value="1"/>
</dbReference>
<protein>
    <recommendedName>
        <fullName evidence="2 7">Translation initiation factor IF-2</fullName>
    </recommendedName>
</protein>
<name>A0A257LV08_UNCW3</name>
<accession>A0A257LV08</accession>
<dbReference type="Pfam" id="PF04760">
    <property type="entry name" value="IF2_N"/>
    <property type="match status" value="1"/>
</dbReference>
<evidence type="ECO:0000256" key="6">
    <source>
        <dbReference type="ARBA" id="ARBA00023134"/>
    </source>
</evidence>
<evidence type="ECO:0000313" key="11">
    <source>
        <dbReference type="Proteomes" id="UP000216312"/>
    </source>
</evidence>
<dbReference type="InterPro" id="IPR006847">
    <property type="entry name" value="IF2_N"/>
</dbReference>
<comment type="caution">
    <text evidence="10">The sequence shown here is derived from an EMBL/GenBank/DDBJ whole genome shotgun (WGS) entry which is preliminary data.</text>
</comment>
<dbReference type="Pfam" id="PF00009">
    <property type="entry name" value="GTP_EFTU"/>
    <property type="match status" value="1"/>
</dbReference>
<evidence type="ECO:0000313" key="10">
    <source>
        <dbReference type="EMBL" id="OYV03505.1"/>
    </source>
</evidence>
<evidence type="ECO:0000256" key="7">
    <source>
        <dbReference type="NCBIfam" id="TIGR00487"/>
    </source>
</evidence>
<dbReference type="GO" id="GO:0003924">
    <property type="term" value="F:GTPase activity"/>
    <property type="evidence" value="ECO:0007669"/>
    <property type="project" value="InterPro"/>
</dbReference>
<evidence type="ECO:0000256" key="8">
    <source>
        <dbReference type="RuleBase" id="RU000644"/>
    </source>
</evidence>
<dbReference type="Proteomes" id="UP000216312">
    <property type="component" value="Unassembled WGS sequence"/>
</dbReference>
<keyword evidence="3 8" id="KW-0396">Initiation factor</keyword>
<dbReference type="EMBL" id="NMUJ01000003">
    <property type="protein sequence ID" value="OYV03505.1"/>
    <property type="molecule type" value="Genomic_DNA"/>
</dbReference>
<dbReference type="PROSITE" id="PS51722">
    <property type="entry name" value="G_TR_2"/>
    <property type="match status" value="1"/>
</dbReference>
<organism evidence="10 11">
    <name type="scientific">candidate division WOR-3 bacterium 4484_18</name>
    <dbReference type="NCBI Taxonomy" id="2020626"/>
    <lineage>
        <taxon>Bacteria</taxon>
        <taxon>Bacteria division WOR-3</taxon>
    </lineage>
</organism>
<keyword evidence="5 8" id="KW-0648">Protein biosynthesis</keyword>
<dbReference type="SUPFAM" id="SSF50447">
    <property type="entry name" value="Translation proteins"/>
    <property type="match status" value="1"/>
</dbReference>
<dbReference type="Pfam" id="PF22042">
    <property type="entry name" value="EF-G_D2"/>
    <property type="match status" value="1"/>
</dbReference>
<dbReference type="Gene3D" id="2.40.30.10">
    <property type="entry name" value="Translation factors"/>
    <property type="match status" value="1"/>
</dbReference>
<comment type="similarity">
    <text evidence="1 8">Belongs to the TRAFAC class translation factor GTPase superfamily. Classic translation factor GTPase family. IF-2 subfamily.</text>
</comment>
<evidence type="ECO:0000259" key="9">
    <source>
        <dbReference type="PROSITE" id="PS51722"/>
    </source>
</evidence>
<dbReference type="PANTHER" id="PTHR43381:SF4">
    <property type="entry name" value="EUKARYOTIC TRANSLATION INITIATION FACTOR 5B"/>
    <property type="match status" value="1"/>
</dbReference>
<dbReference type="AlphaFoldDB" id="A0A257LV08"/>
<dbReference type="InterPro" id="IPR005225">
    <property type="entry name" value="Small_GTP-bd"/>
</dbReference>
<keyword evidence="4" id="KW-0547">Nucleotide-binding</keyword>
<gene>
    <name evidence="10" type="primary">infB</name>
    <name evidence="10" type="ORF">CGW93_00280</name>
</gene>
<feature type="domain" description="Tr-type G" evidence="9">
    <location>
        <begin position="204"/>
        <end position="371"/>
    </location>
</feature>
<dbReference type="FunFam" id="3.40.50.300:FF:000019">
    <property type="entry name" value="Translation initiation factor IF-2"/>
    <property type="match status" value="1"/>
</dbReference>
<dbReference type="GO" id="GO:0005525">
    <property type="term" value="F:GTP binding"/>
    <property type="evidence" value="ECO:0007669"/>
    <property type="project" value="UniProtKB-KW"/>
</dbReference>
<dbReference type="InterPro" id="IPR009000">
    <property type="entry name" value="Transl_B-barrel_sf"/>
</dbReference>
<evidence type="ECO:0000256" key="2">
    <source>
        <dbReference type="ARBA" id="ARBA00020675"/>
    </source>
</evidence>
<evidence type="ECO:0000256" key="1">
    <source>
        <dbReference type="ARBA" id="ARBA00007733"/>
    </source>
</evidence>
<dbReference type="CDD" id="cd03702">
    <property type="entry name" value="IF2_mtIF2_II"/>
    <property type="match status" value="1"/>
</dbReference>
<dbReference type="InterPro" id="IPR015760">
    <property type="entry name" value="TIF_IF2"/>
</dbReference>
<dbReference type="InterPro" id="IPR053905">
    <property type="entry name" value="EF-G-like_DII"/>
</dbReference>
<dbReference type="NCBIfam" id="TIGR00231">
    <property type="entry name" value="small_GTP"/>
    <property type="match status" value="1"/>
</dbReference>
<dbReference type="NCBIfam" id="TIGR00487">
    <property type="entry name" value="IF-2"/>
    <property type="match status" value="1"/>
</dbReference>
<dbReference type="GO" id="GO:0005737">
    <property type="term" value="C:cytoplasm"/>
    <property type="evidence" value="ECO:0007669"/>
    <property type="project" value="UniProtKB-UniRule"/>
</dbReference>
<dbReference type="InterPro" id="IPR044145">
    <property type="entry name" value="IF2_II"/>
</dbReference>
<evidence type="ECO:0000256" key="5">
    <source>
        <dbReference type="ARBA" id="ARBA00022917"/>
    </source>
</evidence>
<evidence type="ECO:0000256" key="4">
    <source>
        <dbReference type="ARBA" id="ARBA00022741"/>
    </source>
</evidence>